<evidence type="ECO:0000256" key="6">
    <source>
        <dbReference type="ARBA" id="ARBA00022960"/>
    </source>
</evidence>
<dbReference type="HAMAP" id="MF_02019">
    <property type="entry name" value="MurF"/>
    <property type="match status" value="1"/>
</dbReference>
<dbReference type="InterPro" id="IPR035911">
    <property type="entry name" value="MurE/MurF_N"/>
</dbReference>
<dbReference type="PANTHER" id="PTHR43024">
    <property type="entry name" value="UDP-N-ACETYLMURAMOYL-TRIPEPTIDE--D-ALANYL-D-ALANINE LIGASE"/>
    <property type="match status" value="1"/>
</dbReference>
<dbReference type="EC" id="6.3.2.10" evidence="10 11"/>
<dbReference type="Pfam" id="PF02875">
    <property type="entry name" value="Mur_ligase_C"/>
    <property type="match status" value="1"/>
</dbReference>
<evidence type="ECO:0000256" key="4">
    <source>
        <dbReference type="ARBA" id="ARBA00022741"/>
    </source>
</evidence>
<evidence type="ECO:0000256" key="1">
    <source>
        <dbReference type="ARBA" id="ARBA00022490"/>
    </source>
</evidence>
<dbReference type="SUPFAM" id="SSF63418">
    <property type="entry name" value="MurE/MurF N-terminal domain"/>
    <property type="match status" value="1"/>
</dbReference>
<dbReference type="NCBIfam" id="TIGR01143">
    <property type="entry name" value="murF"/>
    <property type="match status" value="1"/>
</dbReference>
<sequence>MEQLTIQTLASWFGMETDDTREVRRVATDSRDDNADGLFVPIIGARVDGHDYIEAAVKQGAIVTFWEQDRPLPEGIVAIPVASPLQALQEAAARYLAEINPKVVAITGSNGKTSTKDMIAVVLGETFKTHKTAGNFNSDVGLPLTVLRMPRDTEVAVLEMGMNGFGQIELLSKLAKPDIAFVTNIGESHGEQVGGREGIAKAKLEIKAGLKPDGVLIVDADEPLLSEAGGYRVGYEATADGKLEVVEATFDASIFRYNNELYELKVLGAHQIRNAAYAIACGLKFGLGHDTIQRGLDRVQLTSMRMEKRMFGDAHLINDAYNASPTSMIAAIETIKTLEGFSRRVLVLGDMYELGADEVTQHESVGHVITAPVTDCVLIGDKAKWIATGITDPRVNVTMVPTVEEAKVLLGSYQRPQTVILLKASRGLALERLVQ</sequence>
<dbReference type="Gene3D" id="3.40.1190.10">
    <property type="entry name" value="Mur-like, catalytic domain"/>
    <property type="match status" value="1"/>
</dbReference>
<dbReference type="EMBL" id="CP101462">
    <property type="protein sequence ID" value="UTT41875.1"/>
    <property type="molecule type" value="Genomic_DNA"/>
</dbReference>
<keyword evidence="16" id="KW-1185">Reference proteome</keyword>
<keyword evidence="7 10" id="KW-0573">Peptidoglycan synthesis</keyword>
<dbReference type="PANTHER" id="PTHR43024:SF1">
    <property type="entry name" value="UDP-N-ACETYLMURAMOYL-TRIPEPTIDE--D-ALANYL-D-ALANINE LIGASE"/>
    <property type="match status" value="1"/>
</dbReference>
<keyword evidence="1 10" id="KW-0963">Cytoplasm</keyword>
<evidence type="ECO:0000256" key="8">
    <source>
        <dbReference type="ARBA" id="ARBA00023306"/>
    </source>
</evidence>
<keyword evidence="9 10" id="KW-0961">Cell wall biogenesis/degradation</keyword>
<keyword evidence="5 10" id="KW-0067">ATP-binding</keyword>
<dbReference type="Gene3D" id="3.40.1390.10">
    <property type="entry name" value="MurE/MurF, N-terminal domain"/>
    <property type="match status" value="1"/>
</dbReference>
<comment type="function">
    <text evidence="10 11">Involved in cell wall formation. Catalyzes the final step in the synthesis of UDP-N-acetylmuramoyl-pentapeptide, the precursor of murein.</text>
</comment>
<evidence type="ECO:0000313" key="16">
    <source>
        <dbReference type="Proteomes" id="UP001060325"/>
    </source>
</evidence>
<comment type="catalytic activity">
    <reaction evidence="10 11">
        <text>D-alanyl-D-alanine + UDP-N-acetyl-alpha-D-muramoyl-L-alanyl-gamma-D-glutamyl-meso-2,6-diaminopimelate + ATP = UDP-N-acetyl-alpha-D-muramoyl-L-alanyl-gamma-D-glutamyl-meso-2,6-diaminopimeloyl-D-alanyl-D-alanine + ADP + phosphate + H(+)</text>
        <dbReference type="Rhea" id="RHEA:28374"/>
        <dbReference type="ChEBI" id="CHEBI:15378"/>
        <dbReference type="ChEBI" id="CHEBI:30616"/>
        <dbReference type="ChEBI" id="CHEBI:43474"/>
        <dbReference type="ChEBI" id="CHEBI:57822"/>
        <dbReference type="ChEBI" id="CHEBI:61386"/>
        <dbReference type="ChEBI" id="CHEBI:83905"/>
        <dbReference type="ChEBI" id="CHEBI:456216"/>
        <dbReference type="EC" id="6.3.2.10"/>
    </reaction>
</comment>
<evidence type="ECO:0000259" key="12">
    <source>
        <dbReference type="Pfam" id="PF01225"/>
    </source>
</evidence>
<dbReference type="SUPFAM" id="SSF53623">
    <property type="entry name" value="MurD-like peptide ligases, catalytic domain"/>
    <property type="match status" value="1"/>
</dbReference>
<evidence type="ECO:0000256" key="3">
    <source>
        <dbReference type="ARBA" id="ARBA00022618"/>
    </source>
</evidence>
<keyword evidence="8 10" id="KW-0131">Cell cycle</keyword>
<feature type="binding site" evidence="10">
    <location>
        <begin position="108"/>
        <end position="114"/>
    </location>
    <ligand>
        <name>ATP</name>
        <dbReference type="ChEBI" id="CHEBI:30616"/>
    </ligand>
</feature>
<dbReference type="GO" id="GO:0016874">
    <property type="term" value="F:ligase activity"/>
    <property type="evidence" value="ECO:0007669"/>
    <property type="project" value="UniProtKB-KW"/>
</dbReference>
<protein>
    <recommendedName>
        <fullName evidence="10 11">UDP-N-acetylmuramoyl-tripeptide--D-alanyl-D-alanine ligase</fullName>
        <ecNumber evidence="10 11">6.3.2.10</ecNumber>
    </recommendedName>
    <alternativeName>
        <fullName evidence="10">D-alanyl-D-alanine-adding enzyme</fullName>
    </alternativeName>
</protein>
<evidence type="ECO:0000313" key="15">
    <source>
        <dbReference type="EMBL" id="UTT41875.1"/>
    </source>
</evidence>
<comment type="subcellular location">
    <subcellularLocation>
        <location evidence="10 11">Cytoplasm</location>
    </subcellularLocation>
</comment>
<dbReference type="InterPro" id="IPR036615">
    <property type="entry name" value="Mur_ligase_C_dom_sf"/>
</dbReference>
<evidence type="ECO:0000256" key="10">
    <source>
        <dbReference type="HAMAP-Rule" id="MF_02019"/>
    </source>
</evidence>
<reference evidence="15" key="1">
    <citation type="submission" date="2022-07" db="EMBL/GenBank/DDBJ databases">
        <title>Complete genome of CX2.</title>
        <authorList>
            <person name="Cao G."/>
        </authorList>
    </citation>
    <scope>NUCLEOTIDE SEQUENCE</scope>
    <source>
        <strain evidence="15">CX2</strain>
    </source>
</reference>
<proteinExistence type="inferred from homology"/>
<organism evidence="15 16">
    <name type="scientific">Exiguobacterium aurantiacum</name>
    <dbReference type="NCBI Taxonomy" id="33987"/>
    <lineage>
        <taxon>Bacteria</taxon>
        <taxon>Bacillati</taxon>
        <taxon>Bacillota</taxon>
        <taxon>Bacilli</taxon>
        <taxon>Bacillales</taxon>
        <taxon>Bacillales Family XII. Incertae Sedis</taxon>
        <taxon>Exiguobacterium</taxon>
    </lineage>
</organism>
<feature type="domain" description="Mur ligase central" evidence="14">
    <location>
        <begin position="106"/>
        <end position="281"/>
    </location>
</feature>
<evidence type="ECO:0000259" key="13">
    <source>
        <dbReference type="Pfam" id="PF02875"/>
    </source>
</evidence>
<evidence type="ECO:0000259" key="14">
    <source>
        <dbReference type="Pfam" id="PF08245"/>
    </source>
</evidence>
<dbReference type="Proteomes" id="UP001060325">
    <property type="component" value="Chromosome"/>
</dbReference>
<evidence type="ECO:0000256" key="9">
    <source>
        <dbReference type="ARBA" id="ARBA00023316"/>
    </source>
</evidence>
<dbReference type="InterPro" id="IPR051046">
    <property type="entry name" value="MurCDEF_CellWall_CoF430Synth"/>
</dbReference>
<keyword evidence="2 10" id="KW-0436">Ligase</keyword>
<gene>
    <name evidence="10" type="primary">murF</name>
    <name evidence="15" type="ORF">NMQ00_09900</name>
</gene>
<dbReference type="Pfam" id="PF01225">
    <property type="entry name" value="Mur_ligase"/>
    <property type="match status" value="1"/>
</dbReference>
<evidence type="ECO:0000256" key="2">
    <source>
        <dbReference type="ARBA" id="ARBA00022598"/>
    </source>
</evidence>
<dbReference type="Pfam" id="PF08245">
    <property type="entry name" value="Mur_ligase_M"/>
    <property type="match status" value="1"/>
</dbReference>
<dbReference type="Gene3D" id="3.90.190.20">
    <property type="entry name" value="Mur ligase, C-terminal domain"/>
    <property type="match status" value="1"/>
</dbReference>
<dbReference type="InterPro" id="IPR000713">
    <property type="entry name" value="Mur_ligase_N"/>
</dbReference>
<evidence type="ECO:0000256" key="7">
    <source>
        <dbReference type="ARBA" id="ARBA00022984"/>
    </source>
</evidence>
<comment type="similarity">
    <text evidence="10">Belongs to the MurCDEF family. MurF subfamily.</text>
</comment>
<dbReference type="InterPro" id="IPR036565">
    <property type="entry name" value="Mur-like_cat_sf"/>
</dbReference>
<dbReference type="InterPro" id="IPR013221">
    <property type="entry name" value="Mur_ligase_cen"/>
</dbReference>
<dbReference type="RefSeq" id="WP_255176566.1">
    <property type="nucleotide sequence ID" value="NZ_CP101462.1"/>
</dbReference>
<evidence type="ECO:0000256" key="5">
    <source>
        <dbReference type="ARBA" id="ARBA00022840"/>
    </source>
</evidence>
<feature type="domain" description="Mur ligase C-terminal" evidence="13">
    <location>
        <begin position="305"/>
        <end position="426"/>
    </location>
</feature>
<keyword evidence="6 10" id="KW-0133">Cell shape</keyword>
<dbReference type="InterPro" id="IPR004101">
    <property type="entry name" value="Mur_ligase_C"/>
</dbReference>
<keyword evidence="3 10" id="KW-0132">Cell division</keyword>
<dbReference type="InterPro" id="IPR005863">
    <property type="entry name" value="UDP-N-AcMur_synth"/>
</dbReference>
<name>A0ABY5FK74_9BACL</name>
<comment type="pathway">
    <text evidence="10 11">Cell wall biogenesis; peptidoglycan biosynthesis.</text>
</comment>
<keyword evidence="4 10" id="KW-0547">Nucleotide-binding</keyword>
<feature type="domain" description="Mur ligase N-terminal catalytic" evidence="12">
    <location>
        <begin position="23"/>
        <end position="95"/>
    </location>
</feature>
<accession>A0ABY5FK74</accession>
<evidence type="ECO:0000256" key="11">
    <source>
        <dbReference type="RuleBase" id="RU004136"/>
    </source>
</evidence>
<dbReference type="SUPFAM" id="SSF53244">
    <property type="entry name" value="MurD-like peptide ligases, peptide-binding domain"/>
    <property type="match status" value="1"/>
</dbReference>